<dbReference type="AlphaFoldDB" id="N8Y3K5"/>
<dbReference type="HOGENOM" id="CLU_1264669_0_0_6"/>
<evidence type="ECO:0000313" key="3">
    <source>
        <dbReference type="Proteomes" id="UP000018438"/>
    </source>
</evidence>
<comment type="caution">
    <text evidence="2">The sequence shown here is derived from an EMBL/GenBank/DDBJ whole genome shotgun (WGS) entry which is preliminary data.</text>
</comment>
<dbReference type="PROSITE" id="PS50943">
    <property type="entry name" value="HTH_CROC1"/>
    <property type="match status" value="1"/>
</dbReference>
<organism evidence="2 3">
    <name type="scientific">Acinetobacter schindleri NIPH 900</name>
    <dbReference type="NCBI Taxonomy" id="1217675"/>
    <lineage>
        <taxon>Bacteria</taxon>
        <taxon>Pseudomonadati</taxon>
        <taxon>Pseudomonadota</taxon>
        <taxon>Gammaproteobacteria</taxon>
        <taxon>Moraxellales</taxon>
        <taxon>Moraxellaceae</taxon>
        <taxon>Acinetobacter</taxon>
    </lineage>
</organism>
<keyword evidence="3" id="KW-1185">Reference proteome</keyword>
<dbReference type="PATRIC" id="fig|1217675.3.peg.448"/>
<proteinExistence type="predicted"/>
<sequence length="218" mass="24709">MNTESKYKKLGIAIKTAMTAAEIRHKDLIELISQKKGEQISKGTLSHWISGKTKPSRENLEILCDILDLNPRDFFIHETGLQLTYKFNSRAPWYDDIQMLIEHLKSGDMSTIYKTIPTDIAYFFEDNTARVLQTQLSIFGSVRDVTLYINQKNTTPSPGYYLIEIGALKGIRELRIHPVTSATIIIDLEGNGGTEEYIVSDDIPLTVLGRAEFVNIRI</sequence>
<dbReference type="EMBL" id="APPI01000010">
    <property type="protein sequence ID" value="ENV14223.1"/>
    <property type="molecule type" value="Genomic_DNA"/>
</dbReference>
<dbReference type="InterPro" id="IPR010982">
    <property type="entry name" value="Lambda_DNA-bd_dom_sf"/>
</dbReference>
<dbReference type="Pfam" id="PF01381">
    <property type="entry name" value="HTH_3"/>
    <property type="match status" value="1"/>
</dbReference>
<feature type="domain" description="HTH cro/C1-type" evidence="1">
    <location>
        <begin position="40"/>
        <end position="74"/>
    </location>
</feature>
<dbReference type="GO" id="GO:0003677">
    <property type="term" value="F:DNA binding"/>
    <property type="evidence" value="ECO:0007669"/>
    <property type="project" value="InterPro"/>
</dbReference>
<dbReference type="RefSeq" id="WP_004812428.1">
    <property type="nucleotide sequence ID" value="NZ_KB849450.1"/>
</dbReference>
<accession>N8Y3K5</accession>
<dbReference type="SUPFAM" id="SSF47413">
    <property type="entry name" value="lambda repressor-like DNA-binding domains"/>
    <property type="match status" value="1"/>
</dbReference>
<name>N8Y3K5_9GAMM</name>
<gene>
    <name evidence="2" type="ORF">F965_00466</name>
</gene>
<evidence type="ECO:0000313" key="2">
    <source>
        <dbReference type="EMBL" id="ENV14223.1"/>
    </source>
</evidence>
<reference evidence="2 3" key="1">
    <citation type="submission" date="2013-02" db="EMBL/GenBank/DDBJ databases">
        <title>The Genome Sequence of Acinetobacter schindleri NIPH 900.</title>
        <authorList>
            <consortium name="The Broad Institute Genome Sequencing Platform"/>
            <consortium name="The Broad Institute Genome Sequencing Center for Infectious Disease"/>
            <person name="Cerqueira G."/>
            <person name="Feldgarden M."/>
            <person name="Courvalin P."/>
            <person name="Perichon B."/>
            <person name="Grillot-Courvalin C."/>
            <person name="Clermont D."/>
            <person name="Rocha E."/>
            <person name="Yoon E.-J."/>
            <person name="Nemec A."/>
            <person name="Walker B."/>
            <person name="Young S.K."/>
            <person name="Zeng Q."/>
            <person name="Gargeya S."/>
            <person name="Fitzgerald M."/>
            <person name="Haas B."/>
            <person name="Abouelleil A."/>
            <person name="Alvarado L."/>
            <person name="Arachchi H.M."/>
            <person name="Berlin A.M."/>
            <person name="Chapman S.B."/>
            <person name="Dewar J."/>
            <person name="Goldberg J."/>
            <person name="Griggs A."/>
            <person name="Gujja S."/>
            <person name="Hansen M."/>
            <person name="Howarth C."/>
            <person name="Imamovic A."/>
            <person name="Larimer J."/>
            <person name="McCowan C."/>
            <person name="Murphy C."/>
            <person name="Neiman D."/>
            <person name="Pearson M."/>
            <person name="Priest M."/>
            <person name="Roberts A."/>
            <person name="Saif S."/>
            <person name="Shea T."/>
            <person name="Sisk P."/>
            <person name="Sykes S."/>
            <person name="Wortman J."/>
            <person name="Nusbaum C."/>
            <person name="Birren B."/>
        </authorList>
    </citation>
    <scope>NUCLEOTIDE SEQUENCE [LARGE SCALE GENOMIC DNA]</scope>
    <source>
        <strain evidence="2 3">NIPH 900</strain>
    </source>
</reference>
<protein>
    <recommendedName>
        <fullName evidence="1">HTH cro/C1-type domain-containing protein</fullName>
    </recommendedName>
</protein>
<dbReference type="Proteomes" id="UP000018438">
    <property type="component" value="Unassembled WGS sequence"/>
</dbReference>
<dbReference type="CDD" id="cd00093">
    <property type="entry name" value="HTH_XRE"/>
    <property type="match status" value="1"/>
</dbReference>
<dbReference type="InterPro" id="IPR001387">
    <property type="entry name" value="Cro/C1-type_HTH"/>
</dbReference>
<dbReference type="Gene3D" id="1.10.260.40">
    <property type="entry name" value="lambda repressor-like DNA-binding domains"/>
    <property type="match status" value="1"/>
</dbReference>
<evidence type="ECO:0000259" key="1">
    <source>
        <dbReference type="PROSITE" id="PS50943"/>
    </source>
</evidence>